<organism evidence="2 3">
    <name type="scientific">Thorsellia kenyensis</name>
    <dbReference type="NCBI Taxonomy" id="1549888"/>
    <lineage>
        <taxon>Bacteria</taxon>
        <taxon>Pseudomonadati</taxon>
        <taxon>Pseudomonadota</taxon>
        <taxon>Gammaproteobacteria</taxon>
        <taxon>Enterobacterales</taxon>
        <taxon>Thorselliaceae</taxon>
        <taxon>Thorsellia</taxon>
    </lineage>
</organism>
<reference evidence="2 3" key="1">
    <citation type="submission" date="2024-09" db="EMBL/GenBank/DDBJ databases">
        <authorList>
            <person name="Sun Q."/>
            <person name="Mori K."/>
        </authorList>
    </citation>
    <scope>NUCLEOTIDE SEQUENCE [LARGE SCALE GENOMIC DNA]</scope>
    <source>
        <strain evidence="2 3">CCM 8545</strain>
    </source>
</reference>
<feature type="coiled-coil region" evidence="1">
    <location>
        <begin position="97"/>
        <end position="124"/>
    </location>
</feature>
<evidence type="ECO:0000313" key="3">
    <source>
        <dbReference type="Proteomes" id="UP001589758"/>
    </source>
</evidence>
<comment type="caution">
    <text evidence="2">The sequence shown here is derived from an EMBL/GenBank/DDBJ whole genome shotgun (WGS) entry which is preliminary data.</text>
</comment>
<gene>
    <name evidence="2" type="ORF">ACFFIT_07285</name>
</gene>
<evidence type="ECO:0000313" key="2">
    <source>
        <dbReference type="EMBL" id="MFC0179889.1"/>
    </source>
</evidence>
<dbReference type="Proteomes" id="UP001589758">
    <property type="component" value="Unassembled WGS sequence"/>
</dbReference>
<dbReference type="EMBL" id="JBHLXE010000084">
    <property type="protein sequence ID" value="MFC0179889.1"/>
    <property type="molecule type" value="Genomic_DNA"/>
</dbReference>
<evidence type="ECO:0000256" key="1">
    <source>
        <dbReference type="SAM" id="Coils"/>
    </source>
</evidence>
<name>A0ABV6CA96_9GAMM</name>
<sequence>MINSKNFMRKGDAISKAVGSSHMKFVRMKNETQQGYLAIHKMRQNYVKARTACIYVTRGLLSEFIYHANRGRAHVYKLKSEALAQDSQIPGSLKEAISVLKALLEQLDENIKKLEILINQHGSAKVVPR</sequence>
<proteinExistence type="predicted"/>
<keyword evidence="1" id="KW-0175">Coiled coil</keyword>
<accession>A0ABV6CA96</accession>
<protein>
    <submittedName>
        <fullName evidence="2">Uncharacterized protein</fullName>
    </submittedName>
</protein>
<keyword evidence="3" id="KW-1185">Reference proteome</keyword>